<name>A0ABY3X562_9GAMM</name>
<evidence type="ECO:0000259" key="1">
    <source>
        <dbReference type="Pfam" id="PF09643"/>
    </source>
</evidence>
<evidence type="ECO:0000313" key="2">
    <source>
        <dbReference type="EMBL" id="UNM95925.1"/>
    </source>
</evidence>
<feature type="domain" description="YopX protein" evidence="1">
    <location>
        <begin position="43"/>
        <end position="144"/>
    </location>
</feature>
<dbReference type="InterPro" id="IPR023385">
    <property type="entry name" value="YopX-like_C"/>
</dbReference>
<dbReference type="Pfam" id="PF09643">
    <property type="entry name" value="YopX"/>
    <property type="match status" value="1"/>
</dbReference>
<dbReference type="Gene3D" id="2.30.30.290">
    <property type="entry name" value="YopX-like domains"/>
    <property type="match status" value="1"/>
</dbReference>
<sequence length="150" mass="17044">MSREIKYRVKVTWCDEVRIAQVSEMQFGKWIEGAVIGKAFFDLCSYSVEEVDFETSPATGDVLMQYTGSKDKNGVEIYEGDIVNVNNINGVFKVIFDEWFGGFCLVNPDYADRSKNPKKSFNLMRASEFFEVIGNIYENADLLEASNEQG</sequence>
<keyword evidence="3" id="KW-1185">Reference proteome</keyword>
<dbReference type="InterPro" id="IPR019096">
    <property type="entry name" value="YopX_protein"/>
</dbReference>
<dbReference type="EMBL" id="CP093379">
    <property type="protein sequence ID" value="UNM95925.1"/>
    <property type="molecule type" value="Genomic_DNA"/>
</dbReference>
<organism evidence="2 3">
    <name type="scientific">Ignatzschineria rhizosphaerae</name>
    <dbReference type="NCBI Taxonomy" id="2923279"/>
    <lineage>
        <taxon>Bacteria</taxon>
        <taxon>Pseudomonadati</taxon>
        <taxon>Pseudomonadota</taxon>
        <taxon>Gammaproteobacteria</taxon>
        <taxon>Cardiobacteriales</taxon>
        <taxon>Ignatzschineriaceae</taxon>
        <taxon>Ignatzschineria</taxon>
    </lineage>
</organism>
<dbReference type="SUPFAM" id="SSF159006">
    <property type="entry name" value="YopX-like"/>
    <property type="match status" value="1"/>
</dbReference>
<dbReference type="InterPro" id="IPR010024">
    <property type="entry name" value="CHP16711"/>
</dbReference>
<evidence type="ECO:0000313" key="3">
    <source>
        <dbReference type="Proteomes" id="UP000829542"/>
    </source>
</evidence>
<gene>
    <name evidence="2" type="ORF">MMG00_12090</name>
</gene>
<reference evidence="2 3" key="1">
    <citation type="submission" date="2022-03" db="EMBL/GenBank/DDBJ databases">
        <title>Ignatzschineria rhizosphaerae HR5S32.</title>
        <authorList>
            <person name="Sun J.Q."/>
            <person name="Feng J.Y."/>
        </authorList>
    </citation>
    <scope>NUCLEOTIDE SEQUENCE [LARGE SCALE GENOMIC DNA]</scope>
    <source>
        <strain evidence="2 3">HR5S32</strain>
    </source>
</reference>
<dbReference type="Proteomes" id="UP000829542">
    <property type="component" value="Chromosome"/>
</dbReference>
<accession>A0ABY3X562</accession>
<dbReference type="RefSeq" id="WP_242148689.1">
    <property type="nucleotide sequence ID" value="NZ_CP093379.1"/>
</dbReference>
<proteinExistence type="predicted"/>
<dbReference type="NCBIfam" id="TIGR01671">
    <property type="entry name" value="phage_TIGR01671"/>
    <property type="match status" value="1"/>
</dbReference>
<protein>
    <submittedName>
        <fullName evidence="2">YopX family protein</fullName>
    </submittedName>
</protein>